<dbReference type="GO" id="GO:0006633">
    <property type="term" value="P:fatty acid biosynthetic process"/>
    <property type="evidence" value="ECO:0007669"/>
    <property type="project" value="TreeGrafter"/>
</dbReference>
<evidence type="ECO:0000259" key="5">
    <source>
        <dbReference type="PROSITE" id="PS52004"/>
    </source>
</evidence>
<feature type="domain" description="Ketosynthase family 3 (KS3)" evidence="5">
    <location>
        <begin position="17"/>
        <end position="483"/>
    </location>
</feature>
<dbReference type="Pfam" id="PF02801">
    <property type="entry name" value="Ketoacyl-synt_C"/>
    <property type="match status" value="1"/>
</dbReference>
<name>A0A138ZYL0_GONPJ</name>
<dbReference type="PROSITE" id="PS52004">
    <property type="entry name" value="KS3_2"/>
    <property type="match status" value="1"/>
</dbReference>
<evidence type="ECO:0000256" key="2">
    <source>
        <dbReference type="ARBA" id="ARBA00022553"/>
    </source>
</evidence>
<dbReference type="OrthoDB" id="329835at2759"/>
<dbReference type="STRING" id="1344416.A0A138ZYL0"/>
<dbReference type="InterPro" id="IPR014030">
    <property type="entry name" value="Ketoacyl_synth_N"/>
</dbReference>
<dbReference type="PANTHER" id="PTHR43775:SF37">
    <property type="entry name" value="SI:DKEY-61P9.11"/>
    <property type="match status" value="1"/>
</dbReference>
<dbReference type="Proteomes" id="UP000070544">
    <property type="component" value="Unassembled WGS sequence"/>
</dbReference>
<evidence type="ECO:0000256" key="1">
    <source>
        <dbReference type="ARBA" id="ARBA00022450"/>
    </source>
</evidence>
<feature type="compositionally biased region" description="Low complexity" evidence="4">
    <location>
        <begin position="138"/>
        <end position="150"/>
    </location>
</feature>
<comment type="similarity">
    <text evidence="3">Belongs to the thiolase-like superfamily. Beta-ketoacyl-ACP synthases family.</text>
</comment>
<keyword evidence="2" id="KW-0597">Phosphoprotein</keyword>
<sequence>MPVSESPQSRPSLPPWDEPIAIIGASCRLPSANSPDDLWRILSAGEPIFSPAPNKRWNTNIAPAPADTTMENPADPAQLTNKKKLPRGAFLSDDQLEKFDPEFFHLTEQEVLDMDPHQRLALLVCFESLLNAGTPRPSTSTSSSTTTTTSNPYWDPSTRYVPAARAEVGVFVGVGVGVADAASVALQNPATPTSNFGYLPFSIANRVSHCLGLSGPSVNVDTACSGSLTAVHYACQSILSHESETAIAAGVNVITNPSSYAHIDLLRILSPTYHSPVLTPNVTGYTRGEGAVAFVLKRLSAAKRDGDRILGIVRGSAAGHNGRTGRQMATPSLDGQSRVLRLAHQRAGLAPHAVDYVELHATGTQAGDKRELQTIAAVYGGEEAKPRGGTGVLVGGIKSLYGHSEAASGITSMLKALLIARHGEAPPLVHFTSPRTDVPLPPDEIRICPGKGMTKLPRRDGVVRCGVNSFGAGGTNAHVIVESVPDDEGDIGYADFPYPNAKPYSMIQQRGTYYKTEQVIGWEKTE</sequence>
<accession>A0A138ZYL0</accession>
<dbReference type="AlphaFoldDB" id="A0A138ZYL0"/>
<feature type="region of interest" description="Disordered" evidence="4">
    <location>
        <begin position="133"/>
        <end position="153"/>
    </location>
</feature>
<keyword evidence="7" id="KW-1185">Reference proteome</keyword>
<protein>
    <submittedName>
        <fullName evidence="6">Thiolase-like protein</fullName>
    </submittedName>
</protein>
<dbReference type="GO" id="GO:0004312">
    <property type="term" value="F:fatty acid synthase activity"/>
    <property type="evidence" value="ECO:0007669"/>
    <property type="project" value="TreeGrafter"/>
</dbReference>
<dbReference type="InterPro" id="IPR016039">
    <property type="entry name" value="Thiolase-like"/>
</dbReference>
<reference evidence="6 7" key="1">
    <citation type="journal article" date="2015" name="Genome Biol. Evol.">
        <title>Phylogenomic analyses indicate that early fungi evolved digesting cell walls of algal ancestors of land plants.</title>
        <authorList>
            <person name="Chang Y."/>
            <person name="Wang S."/>
            <person name="Sekimoto S."/>
            <person name="Aerts A.L."/>
            <person name="Choi C."/>
            <person name="Clum A."/>
            <person name="LaButti K.M."/>
            <person name="Lindquist E.A."/>
            <person name="Yee Ngan C."/>
            <person name="Ohm R.A."/>
            <person name="Salamov A.A."/>
            <person name="Grigoriev I.V."/>
            <person name="Spatafora J.W."/>
            <person name="Berbee M.L."/>
        </authorList>
    </citation>
    <scope>NUCLEOTIDE SEQUENCE [LARGE SCALE GENOMIC DNA]</scope>
    <source>
        <strain evidence="6 7">JEL478</strain>
    </source>
</reference>
<evidence type="ECO:0000313" key="7">
    <source>
        <dbReference type="Proteomes" id="UP000070544"/>
    </source>
</evidence>
<dbReference type="EMBL" id="KQ965858">
    <property type="protein sequence ID" value="KXS09561.1"/>
    <property type="molecule type" value="Genomic_DNA"/>
</dbReference>
<organism evidence="6 7">
    <name type="scientific">Gonapodya prolifera (strain JEL478)</name>
    <name type="common">Monoblepharis prolifera</name>
    <dbReference type="NCBI Taxonomy" id="1344416"/>
    <lineage>
        <taxon>Eukaryota</taxon>
        <taxon>Fungi</taxon>
        <taxon>Fungi incertae sedis</taxon>
        <taxon>Chytridiomycota</taxon>
        <taxon>Chytridiomycota incertae sedis</taxon>
        <taxon>Monoblepharidomycetes</taxon>
        <taxon>Monoblepharidales</taxon>
        <taxon>Gonapodyaceae</taxon>
        <taxon>Gonapodya</taxon>
    </lineage>
</organism>
<dbReference type="InterPro" id="IPR014031">
    <property type="entry name" value="Ketoacyl_synth_C"/>
</dbReference>
<dbReference type="SUPFAM" id="SSF53901">
    <property type="entry name" value="Thiolase-like"/>
    <property type="match status" value="1"/>
</dbReference>
<dbReference type="Pfam" id="PF00109">
    <property type="entry name" value="ketoacyl-synt"/>
    <property type="match status" value="1"/>
</dbReference>
<dbReference type="InterPro" id="IPR050091">
    <property type="entry name" value="PKS_NRPS_Biosynth_Enz"/>
</dbReference>
<keyword evidence="3" id="KW-0808">Transferase</keyword>
<evidence type="ECO:0000256" key="3">
    <source>
        <dbReference type="RuleBase" id="RU003694"/>
    </source>
</evidence>
<evidence type="ECO:0000313" key="6">
    <source>
        <dbReference type="EMBL" id="KXS09561.1"/>
    </source>
</evidence>
<dbReference type="InterPro" id="IPR020841">
    <property type="entry name" value="PKS_Beta-ketoAc_synthase_dom"/>
</dbReference>
<dbReference type="PANTHER" id="PTHR43775">
    <property type="entry name" value="FATTY ACID SYNTHASE"/>
    <property type="match status" value="1"/>
</dbReference>
<evidence type="ECO:0000256" key="4">
    <source>
        <dbReference type="SAM" id="MobiDB-lite"/>
    </source>
</evidence>
<keyword evidence="1" id="KW-0596">Phosphopantetheine</keyword>
<dbReference type="SMART" id="SM00825">
    <property type="entry name" value="PKS_KS"/>
    <property type="match status" value="1"/>
</dbReference>
<dbReference type="Gene3D" id="3.40.47.10">
    <property type="match status" value="1"/>
</dbReference>
<dbReference type="CDD" id="cd00833">
    <property type="entry name" value="PKS"/>
    <property type="match status" value="1"/>
</dbReference>
<proteinExistence type="inferred from homology"/>
<dbReference type="OMA" id="RRIYCHI"/>
<gene>
    <name evidence="6" type="ORF">M427DRAFT_63856</name>
</gene>